<dbReference type="Proteomes" id="UP001140949">
    <property type="component" value="Unassembled WGS sequence"/>
</dbReference>
<feature type="transmembrane region" description="Helical" evidence="1">
    <location>
        <begin position="64"/>
        <end position="87"/>
    </location>
</feature>
<evidence type="ECO:0000313" key="3">
    <source>
        <dbReference type="Proteomes" id="UP001140949"/>
    </source>
</evidence>
<accession>A0AAX6DXR6</accession>
<evidence type="ECO:0000313" key="2">
    <source>
        <dbReference type="EMBL" id="KAJ6796491.1"/>
    </source>
</evidence>
<reference evidence="2" key="2">
    <citation type="submission" date="2023-04" db="EMBL/GenBank/DDBJ databases">
        <authorList>
            <person name="Bruccoleri R.E."/>
            <person name="Oakeley E.J."/>
            <person name="Faust A.-M."/>
            <person name="Dessus-Babus S."/>
            <person name="Altorfer M."/>
            <person name="Burckhardt D."/>
            <person name="Oertli M."/>
            <person name="Naumann U."/>
            <person name="Petersen F."/>
            <person name="Wong J."/>
        </authorList>
    </citation>
    <scope>NUCLEOTIDE SEQUENCE</scope>
    <source>
        <strain evidence="2">GSM-AAB239-AS_SAM_17_03QT</strain>
        <tissue evidence="2">Leaf</tissue>
    </source>
</reference>
<protein>
    <submittedName>
        <fullName evidence="2">Uncharacterized protein</fullName>
    </submittedName>
</protein>
<keyword evidence="1" id="KW-1133">Transmembrane helix</keyword>
<gene>
    <name evidence="2" type="ORF">M6B38_218780</name>
</gene>
<name>A0AAX6DXR6_IRIPA</name>
<proteinExistence type="predicted"/>
<sequence>MGTCIIFSGNMNTCWEHIIFVGEMCSFLGTCIIYAGNMSSCCEHIMILLGKCIIFAGKSKSCKIIYQFAESVHVILLGTCFIFFFGYENGSLLPNSVMNMLKFWKC</sequence>
<organism evidence="2 3">
    <name type="scientific">Iris pallida</name>
    <name type="common">Sweet iris</name>
    <dbReference type="NCBI Taxonomy" id="29817"/>
    <lineage>
        <taxon>Eukaryota</taxon>
        <taxon>Viridiplantae</taxon>
        <taxon>Streptophyta</taxon>
        <taxon>Embryophyta</taxon>
        <taxon>Tracheophyta</taxon>
        <taxon>Spermatophyta</taxon>
        <taxon>Magnoliopsida</taxon>
        <taxon>Liliopsida</taxon>
        <taxon>Asparagales</taxon>
        <taxon>Iridaceae</taxon>
        <taxon>Iridoideae</taxon>
        <taxon>Irideae</taxon>
        <taxon>Iris</taxon>
    </lineage>
</organism>
<dbReference type="AlphaFoldDB" id="A0AAX6DXR6"/>
<comment type="caution">
    <text evidence="2">The sequence shown here is derived from an EMBL/GenBank/DDBJ whole genome shotgun (WGS) entry which is preliminary data.</text>
</comment>
<keyword evidence="3" id="KW-1185">Reference proteome</keyword>
<reference evidence="2" key="1">
    <citation type="journal article" date="2023" name="GigaByte">
        <title>Genome assembly of the bearded iris, Iris pallida Lam.</title>
        <authorList>
            <person name="Bruccoleri R.E."/>
            <person name="Oakeley E.J."/>
            <person name="Faust A.M.E."/>
            <person name="Altorfer M."/>
            <person name="Dessus-Babus S."/>
            <person name="Burckhardt D."/>
            <person name="Oertli M."/>
            <person name="Naumann U."/>
            <person name="Petersen F."/>
            <person name="Wong J."/>
        </authorList>
    </citation>
    <scope>NUCLEOTIDE SEQUENCE</scope>
    <source>
        <strain evidence="2">GSM-AAB239-AS_SAM_17_03QT</strain>
    </source>
</reference>
<keyword evidence="1" id="KW-0472">Membrane</keyword>
<evidence type="ECO:0000256" key="1">
    <source>
        <dbReference type="SAM" id="Phobius"/>
    </source>
</evidence>
<keyword evidence="1" id="KW-0812">Transmembrane</keyword>
<dbReference type="EMBL" id="JANAVB010041219">
    <property type="protein sequence ID" value="KAJ6796491.1"/>
    <property type="molecule type" value="Genomic_DNA"/>
</dbReference>